<dbReference type="EMBL" id="CCYA01000275">
    <property type="protein sequence ID" value="CEH18508.1"/>
    <property type="molecule type" value="Genomic_DNA"/>
</dbReference>
<keyword evidence="3" id="KW-1185">Reference proteome</keyword>
<sequence>MADDPYDPLNPAFGLGQLSQHRHRNRDYNQPPQGSAPSLPRDLPVPPANAPRFFPKMRVSPTARHPSPPATSSHLSIEPSHFSSVTATRPALYNFETSVEAPHSSASTIPDPELAMGEDNPVILETSLKSPPESSGPAGVALTSPSPKRSEASVGVTHPHSTASLSYEEPSIAATNRSVGEQTIPAEKSKQLPSSSSAGNPAEPRALTSPRLAPPESGGTQPIRRESMASNQNATSKADGGKTTIGVKLAPTPSLPSASV</sequence>
<protein>
    <submittedName>
        <fullName evidence="2">Uncharacterized protein</fullName>
    </submittedName>
</protein>
<name>A0A0P1BNN6_9BASI</name>
<feature type="region of interest" description="Disordered" evidence="1">
    <location>
        <begin position="97"/>
        <end position="260"/>
    </location>
</feature>
<evidence type="ECO:0000256" key="1">
    <source>
        <dbReference type="SAM" id="MobiDB-lite"/>
    </source>
</evidence>
<accession>A0A0P1BNN6</accession>
<organism evidence="2 3">
    <name type="scientific">Ceraceosorus bombacis</name>
    <dbReference type="NCBI Taxonomy" id="401625"/>
    <lineage>
        <taxon>Eukaryota</taxon>
        <taxon>Fungi</taxon>
        <taxon>Dikarya</taxon>
        <taxon>Basidiomycota</taxon>
        <taxon>Ustilaginomycotina</taxon>
        <taxon>Exobasidiomycetes</taxon>
        <taxon>Ceraceosorales</taxon>
        <taxon>Ceraceosoraceae</taxon>
        <taxon>Ceraceosorus</taxon>
    </lineage>
</organism>
<feature type="region of interest" description="Disordered" evidence="1">
    <location>
        <begin position="1"/>
        <end position="82"/>
    </location>
</feature>
<reference evidence="2 3" key="1">
    <citation type="submission" date="2014-09" db="EMBL/GenBank/DDBJ databases">
        <authorList>
            <person name="Magalhaes I.L.F."/>
            <person name="Oliveira U."/>
            <person name="Santos F.R."/>
            <person name="Vidigal T.H.D.A."/>
            <person name="Brescovit A.D."/>
            <person name="Santos A.J."/>
        </authorList>
    </citation>
    <scope>NUCLEOTIDE SEQUENCE [LARGE SCALE GENOMIC DNA]</scope>
</reference>
<evidence type="ECO:0000313" key="2">
    <source>
        <dbReference type="EMBL" id="CEH18508.1"/>
    </source>
</evidence>
<dbReference type="AlphaFoldDB" id="A0A0P1BNN6"/>
<feature type="compositionally biased region" description="Polar residues" evidence="1">
    <location>
        <begin position="70"/>
        <end position="82"/>
    </location>
</feature>
<proteinExistence type="predicted"/>
<evidence type="ECO:0000313" key="3">
    <source>
        <dbReference type="Proteomes" id="UP000054845"/>
    </source>
</evidence>
<dbReference type="Proteomes" id="UP000054845">
    <property type="component" value="Unassembled WGS sequence"/>
</dbReference>